<protein>
    <submittedName>
        <fullName evidence="8">Kinase-like protein</fullName>
    </submittedName>
</protein>
<dbReference type="GO" id="GO:0007165">
    <property type="term" value="P:signal transduction"/>
    <property type="evidence" value="ECO:0007669"/>
    <property type="project" value="UniProtKB-ARBA"/>
</dbReference>
<dbReference type="Gene3D" id="1.10.510.10">
    <property type="entry name" value="Transferase(Phosphotransferase) domain 1"/>
    <property type="match status" value="1"/>
</dbReference>
<keyword evidence="1" id="KW-0723">Serine/threonine-protein kinase</keyword>
<dbReference type="GO" id="GO:0004712">
    <property type="term" value="F:protein serine/threonine/tyrosine kinase activity"/>
    <property type="evidence" value="ECO:0007669"/>
    <property type="project" value="UniProtKB-ARBA"/>
</dbReference>
<dbReference type="PANTHER" id="PTHR47448:SF1">
    <property type="entry name" value="SERINE_THREONINE-PROTEIN KINASE STE7 HOMOLOG"/>
    <property type="match status" value="1"/>
</dbReference>
<dbReference type="GO" id="GO:0005524">
    <property type="term" value="F:ATP binding"/>
    <property type="evidence" value="ECO:0007669"/>
    <property type="project" value="UniProtKB-KW"/>
</dbReference>
<keyword evidence="9" id="KW-1185">Reference proteome</keyword>
<dbReference type="PANTHER" id="PTHR47448">
    <property type="entry name" value="DUAL SPECIFICITY MITOGEN-ACTIVATED PROTEIN KINASE KINASE DSOR1-LIKE PROTEIN"/>
    <property type="match status" value="1"/>
</dbReference>
<name>A0A166HKK8_9AGAM</name>
<evidence type="ECO:0000259" key="7">
    <source>
        <dbReference type="PROSITE" id="PS50011"/>
    </source>
</evidence>
<dbReference type="SMART" id="SM00220">
    <property type="entry name" value="S_TKc"/>
    <property type="match status" value="1"/>
</dbReference>
<keyword evidence="2" id="KW-0808">Transferase</keyword>
<dbReference type="Proteomes" id="UP000076532">
    <property type="component" value="Unassembled WGS sequence"/>
</dbReference>
<evidence type="ECO:0000256" key="5">
    <source>
        <dbReference type="ARBA" id="ARBA00022840"/>
    </source>
</evidence>
<dbReference type="GO" id="GO:0004674">
    <property type="term" value="F:protein serine/threonine kinase activity"/>
    <property type="evidence" value="ECO:0007669"/>
    <property type="project" value="UniProtKB-KW"/>
</dbReference>
<dbReference type="Pfam" id="PF00069">
    <property type="entry name" value="Pkinase"/>
    <property type="match status" value="1"/>
</dbReference>
<dbReference type="InterPro" id="IPR050915">
    <property type="entry name" value="MAP_kinase_kinase"/>
</dbReference>
<dbReference type="InterPro" id="IPR011009">
    <property type="entry name" value="Kinase-like_dom_sf"/>
</dbReference>
<dbReference type="PROSITE" id="PS50011">
    <property type="entry name" value="PROTEIN_KINASE_DOM"/>
    <property type="match status" value="1"/>
</dbReference>
<evidence type="ECO:0000313" key="9">
    <source>
        <dbReference type="Proteomes" id="UP000076532"/>
    </source>
</evidence>
<keyword evidence="5" id="KW-0067">ATP-binding</keyword>
<evidence type="ECO:0000313" key="8">
    <source>
        <dbReference type="EMBL" id="KZP18960.1"/>
    </source>
</evidence>
<dbReference type="AlphaFoldDB" id="A0A166HKK8"/>
<evidence type="ECO:0000256" key="4">
    <source>
        <dbReference type="ARBA" id="ARBA00022777"/>
    </source>
</evidence>
<evidence type="ECO:0000256" key="2">
    <source>
        <dbReference type="ARBA" id="ARBA00022679"/>
    </source>
</evidence>
<keyword evidence="3" id="KW-0547">Nucleotide-binding</keyword>
<evidence type="ECO:0000256" key="3">
    <source>
        <dbReference type="ARBA" id="ARBA00022741"/>
    </source>
</evidence>
<evidence type="ECO:0000256" key="1">
    <source>
        <dbReference type="ARBA" id="ARBA00022527"/>
    </source>
</evidence>
<dbReference type="OrthoDB" id="10252354at2759"/>
<evidence type="ECO:0000256" key="6">
    <source>
        <dbReference type="SAM" id="MobiDB-lite"/>
    </source>
</evidence>
<dbReference type="SUPFAM" id="SSF56112">
    <property type="entry name" value="Protein kinase-like (PK-like)"/>
    <property type="match status" value="1"/>
</dbReference>
<organism evidence="8 9">
    <name type="scientific">Athelia psychrophila</name>
    <dbReference type="NCBI Taxonomy" id="1759441"/>
    <lineage>
        <taxon>Eukaryota</taxon>
        <taxon>Fungi</taxon>
        <taxon>Dikarya</taxon>
        <taxon>Basidiomycota</taxon>
        <taxon>Agaricomycotina</taxon>
        <taxon>Agaricomycetes</taxon>
        <taxon>Agaricomycetidae</taxon>
        <taxon>Atheliales</taxon>
        <taxon>Atheliaceae</taxon>
        <taxon>Athelia</taxon>
    </lineage>
</organism>
<dbReference type="Gene3D" id="3.30.200.20">
    <property type="entry name" value="Phosphorylase Kinase, domain 1"/>
    <property type="match status" value="1"/>
</dbReference>
<dbReference type="EMBL" id="KV417568">
    <property type="protein sequence ID" value="KZP18960.1"/>
    <property type="molecule type" value="Genomic_DNA"/>
</dbReference>
<feature type="domain" description="Protein kinase" evidence="7">
    <location>
        <begin position="1"/>
        <end position="238"/>
    </location>
</feature>
<proteinExistence type="predicted"/>
<gene>
    <name evidence="8" type="ORF">FIBSPDRAFT_893162</name>
</gene>
<sequence>MHDYHSIYMVSFYGAFLSDPNICICMEFMDKGSLDGIYKKIGAIDIDVVAHVAIAVLEGLTYIYDVHRIIHWTSNPPTFCAIRRARSRIAISAFPANSVTQSRTPLLAHQLTRPERIQGAPCTVGSDVWSLGISLGRFLFSDSDNDDSDLSALRFREHPLPRTPPLCPQPAQNQKPTKQKRTNQGRGSAGRRNDDEHSGAVAAHHRYPKEAQDFLDSCLFKGPDERKNPKDLLQHEWILKARAGNLDLETWASTF</sequence>
<keyword evidence="4" id="KW-0418">Kinase</keyword>
<dbReference type="InterPro" id="IPR000719">
    <property type="entry name" value="Prot_kinase_dom"/>
</dbReference>
<feature type="region of interest" description="Disordered" evidence="6">
    <location>
        <begin position="158"/>
        <end position="206"/>
    </location>
</feature>
<accession>A0A166HKK8</accession>
<dbReference type="STRING" id="436010.A0A166HKK8"/>
<reference evidence="8 9" key="1">
    <citation type="journal article" date="2016" name="Mol. Biol. Evol.">
        <title>Comparative Genomics of Early-Diverging Mushroom-Forming Fungi Provides Insights into the Origins of Lignocellulose Decay Capabilities.</title>
        <authorList>
            <person name="Nagy L.G."/>
            <person name="Riley R."/>
            <person name="Tritt A."/>
            <person name="Adam C."/>
            <person name="Daum C."/>
            <person name="Floudas D."/>
            <person name="Sun H."/>
            <person name="Yadav J.S."/>
            <person name="Pangilinan J."/>
            <person name="Larsson K.H."/>
            <person name="Matsuura K."/>
            <person name="Barry K."/>
            <person name="Labutti K."/>
            <person name="Kuo R."/>
            <person name="Ohm R.A."/>
            <person name="Bhattacharya S.S."/>
            <person name="Shirouzu T."/>
            <person name="Yoshinaga Y."/>
            <person name="Martin F.M."/>
            <person name="Grigoriev I.V."/>
            <person name="Hibbett D.S."/>
        </authorList>
    </citation>
    <scope>NUCLEOTIDE SEQUENCE [LARGE SCALE GENOMIC DNA]</scope>
    <source>
        <strain evidence="8 9">CBS 109695</strain>
    </source>
</reference>